<proteinExistence type="inferred from homology"/>
<dbReference type="InterPro" id="IPR005720">
    <property type="entry name" value="Dihydroorotate_DH_cat"/>
</dbReference>
<evidence type="ECO:0000256" key="6">
    <source>
        <dbReference type="ARBA" id="ARBA00022630"/>
    </source>
</evidence>
<comment type="similarity">
    <text evidence="4">Belongs to the dihydroorotate dehydrogenase family. Type 1 subfamily.</text>
</comment>
<dbReference type="Gene3D" id="3.20.20.70">
    <property type="entry name" value="Aldolase class I"/>
    <property type="match status" value="1"/>
</dbReference>
<dbReference type="UniPathway" id="UPA00070"/>
<dbReference type="InterPro" id="IPR001295">
    <property type="entry name" value="Dihydroorotate_DH_CS"/>
</dbReference>
<evidence type="ECO:0000256" key="8">
    <source>
        <dbReference type="ARBA" id="ARBA00022975"/>
    </source>
</evidence>
<evidence type="ECO:0000256" key="4">
    <source>
        <dbReference type="ARBA" id="ARBA00008008"/>
    </source>
</evidence>
<protein>
    <submittedName>
        <fullName evidence="11">Dihydroorotate dehydrogenase B (NAD(+)), catalytic subunit</fullName>
        <ecNumber evidence="11">1.3.1.14</ecNumber>
    </submittedName>
</protein>
<keyword evidence="9 11" id="KW-0560">Oxidoreductase</keyword>
<keyword evidence="8" id="KW-0665">Pyrimidine biosynthesis</keyword>
<dbReference type="GO" id="GO:0004589">
    <property type="term" value="F:dihydroorotate dehydrogenase (NAD+) activity"/>
    <property type="evidence" value="ECO:0007669"/>
    <property type="project" value="UniProtKB-EC"/>
</dbReference>
<dbReference type="PANTHER" id="PTHR48109">
    <property type="entry name" value="DIHYDROOROTATE DEHYDROGENASE (QUINONE), MITOCHONDRIAL-RELATED"/>
    <property type="match status" value="1"/>
</dbReference>
<evidence type="ECO:0000259" key="10">
    <source>
        <dbReference type="Pfam" id="PF01180"/>
    </source>
</evidence>
<dbReference type="InterPro" id="IPR012135">
    <property type="entry name" value="Dihydroorotate_DH_1_2"/>
</dbReference>
<dbReference type="PROSITE" id="PS00911">
    <property type="entry name" value="DHODEHASE_1"/>
    <property type="match status" value="1"/>
</dbReference>
<dbReference type="EMBL" id="CAADRM010000155">
    <property type="protein sequence ID" value="VFU18613.1"/>
    <property type="molecule type" value="Genomic_DNA"/>
</dbReference>
<keyword evidence="6" id="KW-0285">Flavoprotein</keyword>
<dbReference type="InterPro" id="IPR024920">
    <property type="entry name" value="Dihydroorotate_DH_1"/>
</dbReference>
<keyword evidence="7" id="KW-0288">FMN</keyword>
<dbReference type="PIRSF" id="PIRSF000164">
    <property type="entry name" value="DHO_oxidase"/>
    <property type="match status" value="1"/>
</dbReference>
<gene>
    <name evidence="11" type="primary">pyrD</name>
    <name evidence="11" type="ORF">SCFA_870002</name>
</gene>
<dbReference type="PANTHER" id="PTHR48109:SF1">
    <property type="entry name" value="DIHYDROOROTATE DEHYDROGENASE (FUMARATE)"/>
    <property type="match status" value="1"/>
</dbReference>
<dbReference type="SUPFAM" id="SSF51395">
    <property type="entry name" value="FMN-linked oxidoreductases"/>
    <property type="match status" value="1"/>
</dbReference>
<dbReference type="NCBIfam" id="NF005574">
    <property type="entry name" value="PRK07259.1"/>
    <property type="match status" value="1"/>
</dbReference>
<dbReference type="InterPro" id="IPR049622">
    <property type="entry name" value="Dihydroorotate_DH_I"/>
</dbReference>
<dbReference type="GO" id="GO:0006207">
    <property type="term" value="P:'de novo' pyrimidine nucleobase biosynthetic process"/>
    <property type="evidence" value="ECO:0007669"/>
    <property type="project" value="InterPro"/>
</dbReference>
<reference evidence="11" key="1">
    <citation type="submission" date="2019-03" db="EMBL/GenBank/DDBJ databases">
        <authorList>
            <person name="Hao L."/>
        </authorList>
    </citation>
    <scope>NUCLEOTIDE SEQUENCE</scope>
</reference>
<feature type="domain" description="Dihydroorotate dehydrogenase catalytic" evidence="10">
    <location>
        <begin position="9"/>
        <end position="285"/>
    </location>
</feature>
<evidence type="ECO:0000256" key="1">
    <source>
        <dbReference type="ARBA" id="ARBA00001917"/>
    </source>
</evidence>
<dbReference type="Pfam" id="PF01180">
    <property type="entry name" value="DHO_dh"/>
    <property type="match status" value="1"/>
</dbReference>
<dbReference type="EC" id="1.3.1.14" evidence="11"/>
<dbReference type="HAMAP" id="MF_00224">
    <property type="entry name" value="DHO_dh_type1"/>
    <property type="match status" value="1"/>
</dbReference>
<comment type="cofactor">
    <cofactor evidence="1">
        <name>FMN</name>
        <dbReference type="ChEBI" id="CHEBI:58210"/>
    </cofactor>
</comment>
<dbReference type="GO" id="GO:0044205">
    <property type="term" value="P:'de novo' UMP biosynthetic process"/>
    <property type="evidence" value="ECO:0007669"/>
    <property type="project" value="UniProtKB-UniPathway"/>
</dbReference>
<dbReference type="CDD" id="cd04740">
    <property type="entry name" value="DHOD_1B_like"/>
    <property type="match status" value="1"/>
</dbReference>
<dbReference type="InterPro" id="IPR050074">
    <property type="entry name" value="DHO_dehydrogenase"/>
</dbReference>
<evidence type="ECO:0000256" key="9">
    <source>
        <dbReference type="ARBA" id="ARBA00023002"/>
    </source>
</evidence>
<comment type="subcellular location">
    <subcellularLocation>
        <location evidence="2">Cytoplasm</location>
    </subcellularLocation>
</comment>
<evidence type="ECO:0000256" key="7">
    <source>
        <dbReference type="ARBA" id="ARBA00022643"/>
    </source>
</evidence>
<dbReference type="AlphaFoldDB" id="A0A485M5S3"/>
<evidence type="ECO:0000256" key="3">
    <source>
        <dbReference type="ARBA" id="ARBA00004725"/>
    </source>
</evidence>
<evidence type="ECO:0000256" key="2">
    <source>
        <dbReference type="ARBA" id="ARBA00004496"/>
    </source>
</evidence>
<keyword evidence="5" id="KW-0963">Cytoplasm</keyword>
<sequence>MDISTRLAPGLCLKNPILSASGTFAYGEEFSRMFDLSLLGGVVTKGISLLPKEGNPTPRVCETPCGMLNAIGLENIGIDAFIAEKLPFLCTFDTEVIVNFFGTDEDEYVQMAQRLNIDGVSAIEMNVSCPNIKKGGIEFGKDPKILNRLVAQVRKSTTKPLIVKLSPMVTNIGEMALAAQEGGADALTCSNTYPAMAIDENTWKPILGNITGGLSGPAIKPIALRIVWEVSRQAAIPVIASGGATSWRDVVQFLLAGASAVEIGSFSLRDPLCFGAIIQGLIRYMQNNGLESITEIIGRLKTA</sequence>
<organism evidence="11">
    <name type="scientific">anaerobic digester metagenome</name>
    <dbReference type="NCBI Taxonomy" id="1263854"/>
    <lineage>
        <taxon>unclassified sequences</taxon>
        <taxon>metagenomes</taxon>
        <taxon>ecological metagenomes</taxon>
    </lineage>
</organism>
<evidence type="ECO:0000313" key="11">
    <source>
        <dbReference type="EMBL" id="VFU18613.1"/>
    </source>
</evidence>
<dbReference type="InterPro" id="IPR033888">
    <property type="entry name" value="DHOD_1B"/>
</dbReference>
<dbReference type="NCBIfam" id="TIGR01037">
    <property type="entry name" value="pyrD_sub1_fam"/>
    <property type="match status" value="1"/>
</dbReference>
<dbReference type="InterPro" id="IPR013785">
    <property type="entry name" value="Aldolase_TIM"/>
</dbReference>
<dbReference type="GO" id="GO:0005737">
    <property type="term" value="C:cytoplasm"/>
    <property type="evidence" value="ECO:0007669"/>
    <property type="project" value="UniProtKB-SubCell"/>
</dbReference>
<accession>A0A485M5S3</accession>
<comment type="pathway">
    <text evidence="3">Pyrimidine metabolism; UMP biosynthesis via de novo pathway.</text>
</comment>
<dbReference type="FunFam" id="3.20.20.70:FF:000027">
    <property type="entry name" value="Dihydropyrimidine dehydrogenase [NADP(+)]"/>
    <property type="match status" value="1"/>
</dbReference>
<evidence type="ECO:0000256" key="5">
    <source>
        <dbReference type="ARBA" id="ARBA00022490"/>
    </source>
</evidence>
<name>A0A485M5S3_9ZZZZ</name>